<organism evidence="2 3">
    <name type="scientific">Imperialibacter roseus</name>
    <dbReference type="NCBI Taxonomy" id="1324217"/>
    <lineage>
        <taxon>Bacteria</taxon>
        <taxon>Pseudomonadati</taxon>
        <taxon>Bacteroidota</taxon>
        <taxon>Cytophagia</taxon>
        <taxon>Cytophagales</taxon>
        <taxon>Flammeovirgaceae</taxon>
        <taxon>Imperialibacter</taxon>
    </lineage>
</organism>
<dbReference type="SUPFAM" id="SSF56601">
    <property type="entry name" value="beta-lactamase/transpeptidase-like"/>
    <property type="match status" value="1"/>
</dbReference>
<dbReference type="InterPro" id="IPR001466">
    <property type="entry name" value="Beta-lactam-related"/>
</dbReference>
<dbReference type="Gene3D" id="3.40.710.10">
    <property type="entry name" value="DD-peptidase/beta-lactamase superfamily"/>
    <property type="match status" value="1"/>
</dbReference>
<evidence type="ECO:0000313" key="2">
    <source>
        <dbReference type="EMBL" id="WOK08431.1"/>
    </source>
</evidence>
<keyword evidence="2" id="KW-0378">Hydrolase</keyword>
<dbReference type="PANTHER" id="PTHR43283:SF3">
    <property type="entry name" value="BETA-LACTAMASE FAMILY PROTEIN (AFU_ORTHOLOGUE AFUA_5G07500)"/>
    <property type="match status" value="1"/>
</dbReference>
<dbReference type="GO" id="GO:0016787">
    <property type="term" value="F:hydrolase activity"/>
    <property type="evidence" value="ECO:0007669"/>
    <property type="project" value="UniProtKB-KW"/>
</dbReference>
<evidence type="ECO:0000259" key="1">
    <source>
        <dbReference type="Pfam" id="PF00144"/>
    </source>
</evidence>
<dbReference type="InterPro" id="IPR012338">
    <property type="entry name" value="Beta-lactam/transpept-like"/>
</dbReference>
<dbReference type="EMBL" id="CP136051">
    <property type="protein sequence ID" value="WOK08431.1"/>
    <property type="molecule type" value="Genomic_DNA"/>
</dbReference>
<name>A0ABZ0IUJ6_9BACT</name>
<dbReference type="PANTHER" id="PTHR43283">
    <property type="entry name" value="BETA-LACTAMASE-RELATED"/>
    <property type="match status" value="1"/>
</dbReference>
<protein>
    <submittedName>
        <fullName evidence="2">Serine hydrolase domain-containing protein</fullName>
        <ecNumber evidence="2">3.1.1.103</ecNumber>
    </submittedName>
</protein>
<dbReference type="Pfam" id="PF00144">
    <property type="entry name" value="Beta-lactamase"/>
    <property type="match status" value="1"/>
</dbReference>
<feature type="domain" description="Beta-lactamase-related" evidence="1">
    <location>
        <begin position="48"/>
        <end position="406"/>
    </location>
</feature>
<dbReference type="RefSeq" id="WP_317491071.1">
    <property type="nucleotide sequence ID" value="NZ_CP136051.1"/>
</dbReference>
<reference evidence="2 3" key="1">
    <citation type="journal article" date="2023" name="Microbiol. Resour. Announc.">
        <title>Complete Genome Sequence of Imperialibacter roseus strain P4T.</title>
        <authorList>
            <person name="Tizabi D.R."/>
            <person name="Bachvaroff T."/>
            <person name="Hill R.T."/>
        </authorList>
    </citation>
    <scope>NUCLEOTIDE SEQUENCE [LARGE SCALE GENOMIC DNA]</scope>
    <source>
        <strain evidence="2 3">P4T</strain>
    </source>
</reference>
<dbReference type="InterPro" id="IPR050789">
    <property type="entry name" value="Diverse_Enzym_Activities"/>
</dbReference>
<accession>A0ABZ0IUJ6</accession>
<dbReference type="Proteomes" id="UP001302349">
    <property type="component" value="Chromosome"/>
</dbReference>
<dbReference type="EC" id="3.1.1.103" evidence="2"/>
<proteinExistence type="predicted"/>
<sequence length="425" mass="46586">MKITLRLRFFIVLLVLFAGFLHLQAQPLPTAKPEEVGMSSERLQRLSTVFKQYADNKKMSGNVILVMRKGKVVYHEAFGMRDIESKAAMPKDAIFRIASQTKALVSVSIMMLQEEGKLLITDNVSKYIPEFEETTVAVAKEDGVYEIVPAKRQITLRDLLTHTAGIGYGGGPAKDKWEDAGITGWYFAHREEPVGATIAKMASLPMDAQPGEKFVYGYNTDILGAVVEKASGMPLDQFIKTRITDPLGMNDTHFYLPKSKVGKLATVYSAYADRPIEKSPVTGTMVSQGAYVDGPRTSFSGGAGLLSTADNYARFLQMTMNGGELNGTRILSPKTIELMTVSHTGDIEFRDGQGFGLGFSVVEDLGERGIPGSVGEYGWGGAYGSTYWVDPKEELVVVYFKQLIPTAGLDDQAKLRALVYQAILE</sequence>
<keyword evidence="3" id="KW-1185">Reference proteome</keyword>
<evidence type="ECO:0000313" key="3">
    <source>
        <dbReference type="Proteomes" id="UP001302349"/>
    </source>
</evidence>
<gene>
    <name evidence="2" type="ORF">RT717_07245</name>
</gene>